<dbReference type="EMBL" id="CP088295">
    <property type="protein sequence ID" value="UUY01861.1"/>
    <property type="molecule type" value="Genomic_DNA"/>
</dbReference>
<organism evidence="1 2">
    <name type="scientific">Svornostia abyssi</name>
    <dbReference type="NCBI Taxonomy" id="2898438"/>
    <lineage>
        <taxon>Bacteria</taxon>
        <taxon>Bacillati</taxon>
        <taxon>Actinomycetota</taxon>
        <taxon>Thermoleophilia</taxon>
        <taxon>Solirubrobacterales</taxon>
        <taxon>Baekduiaceae</taxon>
        <taxon>Svornostia</taxon>
    </lineage>
</organism>
<dbReference type="Pfam" id="PF11927">
    <property type="entry name" value="HODM_asu-like"/>
    <property type="match status" value="1"/>
</dbReference>
<reference evidence="2" key="1">
    <citation type="submission" date="2021-11" db="EMBL/GenBank/DDBJ databases">
        <title>Cultivation dependent microbiological survey of springs from the worlds oldest radium mine currently devoted to the extraction of radon-saturated water.</title>
        <authorList>
            <person name="Kapinusova G."/>
            <person name="Smrhova T."/>
            <person name="Strejcek M."/>
            <person name="Suman J."/>
            <person name="Jani K."/>
            <person name="Pajer P."/>
            <person name="Uhlik O."/>
        </authorList>
    </citation>
    <scope>NUCLEOTIDE SEQUENCE [LARGE SCALE GENOMIC DNA]</scope>
    <source>
        <strain evidence="2">J379</strain>
    </source>
</reference>
<protein>
    <submittedName>
        <fullName evidence="1">DUF3445 domain-containing protein</fullName>
    </submittedName>
</protein>
<evidence type="ECO:0000313" key="2">
    <source>
        <dbReference type="Proteomes" id="UP001058860"/>
    </source>
</evidence>
<dbReference type="RefSeq" id="WP_353862405.1">
    <property type="nucleotide sequence ID" value="NZ_CP088295.1"/>
</dbReference>
<sequence>MANSPQAIAHFPFPFDQDSYMYSTNVEPADQVRDNGMAGWGGRVYDVCEHYRDEIALRNDILSRDPLRCQVLPHMREATWDVVEHATTSMARDYPDWFTREERGGEVRWTNRLLDLEQVFTPGVEDTLPEEPFHWMMRQVQEDIELLDQRGGALYVDAGILTFGADWSLDFDLGMSFLEIHGPVPRAHELGVFQRAHTFLLGLRAGQNYRRTNWTMTVGRRLDTVTEVYPEWGPDRASLTYDEIGPRLHLRVEVQHFVRLPRSNAVMFPIRTYLISLDELCTVPAWSLRLERVLASLPDDLTDYKGLARYRDMTVQWLAERNATLGATAA</sequence>
<evidence type="ECO:0000313" key="1">
    <source>
        <dbReference type="EMBL" id="UUY01861.1"/>
    </source>
</evidence>
<accession>A0ABY5PB15</accession>
<keyword evidence="2" id="KW-1185">Reference proteome</keyword>
<gene>
    <name evidence="1" type="ORF">LRS13_14130</name>
</gene>
<dbReference type="Proteomes" id="UP001058860">
    <property type="component" value="Chromosome"/>
</dbReference>
<dbReference type="InterPro" id="IPR021848">
    <property type="entry name" value="HODM_asu-like"/>
</dbReference>
<proteinExistence type="predicted"/>
<name>A0ABY5PB15_9ACTN</name>